<feature type="domain" description="LamG-like jellyroll fold" evidence="8">
    <location>
        <begin position="585"/>
        <end position="721"/>
    </location>
</feature>
<dbReference type="PANTHER" id="PTHR42732">
    <property type="entry name" value="BETA-GALACTOSIDASE"/>
    <property type="match status" value="1"/>
</dbReference>
<dbReference type="InterPro" id="IPR006558">
    <property type="entry name" value="LamG-like"/>
</dbReference>
<keyword evidence="7" id="KW-0472">Membrane</keyword>
<evidence type="ECO:0000256" key="4">
    <source>
        <dbReference type="ARBA" id="ARBA00023157"/>
    </source>
</evidence>
<dbReference type="AlphaFoldDB" id="U3P295"/>
<dbReference type="SMART" id="SM00560">
    <property type="entry name" value="LamGL"/>
    <property type="match status" value="1"/>
</dbReference>
<dbReference type="PATRIC" id="fig|1389489.3.peg.154"/>
<dbReference type="EMBL" id="CP006734">
    <property type="protein sequence ID" value="AGW40415.1"/>
    <property type="molecule type" value="Genomic_DNA"/>
</dbReference>
<dbReference type="InterPro" id="IPR013320">
    <property type="entry name" value="ConA-like_dom_sf"/>
</dbReference>
<dbReference type="InterPro" id="IPR008979">
    <property type="entry name" value="Galactose-bd-like_sf"/>
</dbReference>
<feature type="region of interest" description="Disordered" evidence="6">
    <location>
        <begin position="820"/>
        <end position="848"/>
    </location>
</feature>
<dbReference type="InterPro" id="IPR017853">
    <property type="entry name" value="GH"/>
</dbReference>
<keyword evidence="5" id="KW-0326">Glycosidase</keyword>
<keyword evidence="7" id="KW-1133">Transmembrane helix</keyword>
<sequence>MVVPYPIESALSGIQRHEDHMVYRRTFEVPSGWGVGSGQRVLLNFGAVDYDATVFVNGSEVARHIGGYESFGADVTDALTTGPNELVVRVMDTTGGFPKGKQSANPSGIFYTPSSGIWQTVWPEPVAPAHIDKLTLTPDVPSSTLAATVAAPAASPSARVTVTAFDAEGAEVGQATGAPGEKLSVPIPDARLWSPDDPYLYDLTATVADGGTTDTVRSYARMRSIGLDTVGGSQRIVLNGQQTFLLSTLDQGYWPDGVYTAPTDAALKWDIQQTKDLGFNTIRKHIKVEPARWYYYADLLGMIVWQDMPSGGNADDDARDGFRTELTGMVDQLDSVTSIIGWVPFNEGWGEWDRTATGRIADAVKAQDPSRLVNAHSGVNCCNSKGDSGRGDVIDWHQYTGPALPHPDATRAAIDGEHGGFSYSDPAHTWPGGSVNPYGEVDSPAELTAVYVKNTAALIAPAQQDLSGSIYTQITDVEGEVNGFWTYDRRVLKMDAAQVRAINRKVIEVGSQPRTLPEPTGGTDGVAYWPLNASSGTEAADATGNGHTLAAGSPDWQQGRLGSALGFGAAEQTATASVPEIDTTASYTVSAWVRMDALPSAGTYATVASMDGLTGRSAFFLQYGDPVKGFAFSFPDGPPAVAAVTPTLGSWHHLTGVRDAVSGELTLYLDGERAATQRSAGGTASTGEFQLGRGQWDGKPVDLLTGAVDEVHLYDRALSAAEVAALAAPPAPTVVVPPAVAFTDAPGTADDSYTIPAATGVEYLVSIDGGPSAVVAAGTYPAAGSVTVTARALDGHRIPDDADVSWTYLFSADAAITVPDGSGVPDGSDDSDGCGSPSTPVTASSPDGLAATGSEIGGIALAAMILLAAGLLVLARRRAVAAHPRR</sequence>
<dbReference type="Gene3D" id="2.60.120.200">
    <property type="match status" value="1"/>
</dbReference>
<keyword evidence="7" id="KW-0812">Transmembrane</keyword>
<proteinExistence type="inferred from homology"/>
<evidence type="ECO:0000256" key="6">
    <source>
        <dbReference type="SAM" id="MobiDB-lite"/>
    </source>
</evidence>
<dbReference type="STRING" id="1389489.O159_01610"/>
<dbReference type="SUPFAM" id="SSF49303">
    <property type="entry name" value="beta-Galactosidase/glucuronidase domain"/>
    <property type="match status" value="1"/>
</dbReference>
<feature type="transmembrane region" description="Helical" evidence="7">
    <location>
        <begin position="856"/>
        <end position="875"/>
    </location>
</feature>
<dbReference type="Gene3D" id="2.60.40.10">
    <property type="entry name" value="Immunoglobulins"/>
    <property type="match status" value="1"/>
</dbReference>
<evidence type="ECO:0000259" key="8">
    <source>
        <dbReference type="SMART" id="SM00560"/>
    </source>
</evidence>
<protein>
    <recommendedName>
        <fullName evidence="8">LamG-like jellyroll fold domain-containing protein</fullName>
    </recommendedName>
</protein>
<dbReference type="Gene3D" id="3.20.20.80">
    <property type="entry name" value="Glycosidases"/>
    <property type="match status" value="1"/>
</dbReference>
<comment type="similarity">
    <text evidence="1">Belongs to the glycosyl hydrolase 2 family.</text>
</comment>
<dbReference type="Pfam" id="PF02837">
    <property type="entry name" value="Glyco_hydro_2_N"/>
    <property type="match status" value="1"/>
</dbReference>
<gene>
    <name evidence="9" type="ORF">O159_01610</name>
</gene>
<dbReference type="GO" id="GO:0004553">
    <property type="term" value="F:hydrolase activity, hydrolyzing O-glycosyl compounds"/>
    <property type="evidence" value="ECO:0007669"/>
    <property type="project" value="InterPro"/>
</dbReference>
<dbReference type="InterPro" id="IPR006102">
    <property type="entry name" value="Ig-like_GH2"/>
</dbReference>
<dbReference type="InterPro" id="IPR006104">
    <property type="entry name" value="Glyco_hydro_2_N"/>
</dbReference>
<dbReference type="SUPFAM" id="SSF51445">
    <property type="entry name" value="(Trans)glycosidases"/>
    <property type="match status" value="1"/>
</dbReference>
<dbReference type="OrthoDB" id="9762066at2"/>
<dbReference type="SUPFAM" id="SSF49899">
    <property type="entry name" value="Concanavalin A-like lectins/glucanases"/>
    <property type="match status" value="1"/>
</dbReference>
<evidence type="ECO:0000256" key="2">
    <source>
        <dbReference type="ARBA" id="ARBA00022729"/>
    </source>
</evidence>
<dbReference type="InterPro" id="IPR036156">
    <property type="entry name" value="Beta-gal/glucu_dom_sf"/>
</dbReference>
<dbReference type="SUPFAM" id="SSF49785">
    <property type="entry name" value="Galactose-binding domain-like"/>
    <property type="match status" value="1"/>
</dbReference>
<accession>U3P295</accession>
<evidence type="ECO:0000256" key="3">
    <source>
        <dbReference type="ARBA" id="ARBA00022801"/>
    </source>
</evidence>
<evidence type="ECO:0000256" key="5">
    <source>
        <dbReference type="ARBA" id="ARBA00023295"/>
    </source>
</evidence>
<dbReference type="eggNOG" id="COG3250">
    <property type="taxonomic scope" value="Bacteria"/>
</dbReference>
<dbReference type="Pfam" id="PF00703">
    <property type="entry name" value="Glyco_hydro_2"/>
    <property type="match status" value="1"/>
</dbReference>
<organism evidence="9 10">
    <name type="scientific">Leifsonia xyli subsp. cynodontis DSM 46306</name>
    <dbReference type="NCBI Taxonomy" id="1389489"/>
    <lineage>
        <taxon>Bacteria</taxon>
        <taxon>Bacillati</taxon>
        <taxon>Actinomycetota</taxon>
        <taxon>Actinomycetes</taxon>
        <taxon>Micrococcales</taxon>
        <taxon>Microbacteriaceae</taxon>
        <taxon>Leifsonia</taxon>
    </lineage>
</organism>
<evidence type="ECO:0000313" key="10">
    <source>
        <dbReference type="Proteomes" id="UP000016743"/>
    </source>
</evidence>
<keyword evidence="2" id="KW-0732">Signal</keyword>
<keyword evidence="4" id="KW-1015">Disulfide bond</keyword>
<keyword evidence="3" id="KW-0378">Hydrolase</keyword>
<keyword evidence="10" id="KW-1185">Reference proteome</keyword>
<dbReference type="PANTHER" id="PTHR42732:SF2">
    <property type="entry name" value="BETA-MANNOSIDASE"/>
    <property type="match status" value="1"/>
</dbReference>
<reference evidence="9 10" key="1">
    <citation type="journal article" date="2013" name="Genome Announc.">
        <title>Complete Genome Sequence of Leifsonia xyli subsp. cynodontis Strain DSM46306, a Gram-Positive Bacterial Pathogen of Grasses.</title>
        <authorList>
            <person name="Monteiro-Vitorello C.B."/>
            <person name="Zerillo M.M."/>
            <person name="Van Sluys M.A."/>
            <person name="Camargo L.E."/>
            <person name="Kitajima J.P."/>
        </authorList>
    </citation>
    <scope>NUCLEOTIDE SEQUENCE [LARGE SCALE GENOMIC DNA]</scope>
    <source>
        <strain evidence="9 10">DSM 46306</strain>
    </source>
</reference>
<name>U3P295_LEIXC</name>
<dbReference type="Gene3D" id="2.60.120.260">
    <property type="entry name" value="Galactose-binding domain-like"/>
    <property type="match status" value="1"/>
</dbReference>
<dbReference type="KEGG" id="lxy:O159_01610"/>
<dbReference type="GO" id="GO:0005975">
    <property type="term" value="P:carbohydrate metabolic process"/>
    <property type="evidence" value="ECO:0007669"/>
    <property type="project" value="InterPro"/>
</dbReference>
<evidence type="ECO:0000313" key="9">
    <source>
        <dbReference type="EMBL" id="AGW40415.1"/>
    </source>
</evidence>
<dbReference type="Proteomes" id="UP000016743">
    <property type="component" value="Chromosome"/>
</dbReference>
<dbReference type="Pfam" id="PF13385">
    <property type="entry name" value="Laminin_G_3"/>
    <property type="match status" value="1"/>
</dbReference>
<dbReference type="HOGENOM" id="CLU_009935_0_0_11"/>
<dbReference type="InterPro" id="IPR051913">
    <property type="entry name" value="GH2_Domain-Containing"/>
</dbReference>
<evidence type="ECO:0000256" key="7">
    <source>
        <dbReference type="SAM" id="Phobius"/>
    </source>
</evidence>
<dbReference type="InterPro" id="IPR013783">
    <property type="entry name" value="Ig-like_fold"/>
</dbReference>
<evidence type="ECO:0000256" key="1">
    <source>
        <dbReference type="ARBA" id="ARBA00007401"/>
    </source>
</evidence>